<gene>
    <name evidence="1" type="ORF">A2161_03180</name>
</gene>
<dbReference type="Proteomes" id="UP000179266">
    <property type="component" value="Unassembled WGS sequence"/>
</dbReference>
<reference evidence="1 2" key="1">
    <citation type="journal article" date="2016" name="Nat. Commun.">
        <title>Thousands of microbial genomes shed light on interconnected biogeochemical processes in an aquifer system.</title>
        <authorList>
            <person name="Anantharaman K."/>
            <person name="Brown C.T."/>
            <person name="Hug L.A."/>
            <person name="Sharon I."/>
            <person name="Castelle C.J."/>
            <person name="Probst A.J."/>
            <person name="Thomas B.C."/>
            <person name="Singh A."/>
            <person name="Wilkins M.J."/>
            <person name="Karaoz U."/>
            <person name="Brodie E.L."/>
            <person name="Williams K.H."/>
            <person name="Hubbard S.S."/>
            <person name="Banfield J.F."/>
        </authorList>
    </citation>
    <scope>NUCLEOTIDE SEQUENCE [LARGE SCALE GENOMIC DNA]</scope>
</reference>
<protein>
    <recommendedName>
        <fullName evidence="3">Ribbon-helix-helix protein CopG domain-containing protein</fullName>
    </recommendedName>
</protein>
<proteinExistence type="predicted"/>
<dbReference type="InterPro" id="IPR013321">
    <property type="entry name" value="Arc_rbn_hlx_hlx"/>
</dbReference>
<sequence length="85" mass="9892">MSNIKTAISLDEDLFRQINNLAGRMNIPRSRVFAIAVWEFIEREQNKQLLSQINSVYQDSPDEEELKLSAAMKAKHRKNIGEESW</sequence>
<dbReference type="AlphaFoldDB" id="A0A1F7RS10"/>
<comment type="caution">
    <text evidence="1">The sequence shown here is derived from an EMBL/GenBank/DDBJ whole genome shotgun (WGS) entry which is preliminary data.</text>
</comment>
<dbReference type="EMBL" id="MGDD01000234">
    <property type="protein sequence ID" value="OGL44221.1"/>
    <property type="molecule type" value="Genomic_DNA"/>
</dbReference>
<evidence type="ECO:0000313" key="1">
    <source>
        <dbReference type="EMBL" id="OGL44221.1"/>
    </source>
</evidence>
<evidence type="ECO:0008006" key="3">
    <source>
        <dbReference type="Google" id="ProtNLM"/>
    </source>
</evidence>
<evidence type="ECO:0000313" key="2">
    <source>
        <dbReference type="Proteomes" id="UP000179266"/>
    </source>
</evidence>
<accession>A0A1F7RS10</accession>
<organism evidence="1 2">
    <name type="scientific">Candidatus Schekmanbacteria bacterium RBG_13_48_7</name>
    <dbReference type="NCBI Taxonomy" id="1817878"/>
    <lineage>
        <taxon>Bacteria</taxon>
        <taxon>Candidatus Schekmaniibacteriota</taxon>
    </lineage>
</organism>
<dbReference type="Gene3D" id="1.10.1220.10">
    <property type="entry name" value="Met repressor-like"/>
    <property type="match status" value="1"/>
</dbReference>
<name>A0A1F7RS10_9BACT</name>
<dbReference type="GO" id="GO:0006355">
    <property type="term" value="P:regulation of DNA-templated transcription"/>
    <property type="evidence" value="ECO:0007669"/>
    <property type="project" value="InterPro"/>
</dbReference>